<organism evidence="6 7">
    <name type="scientific">Alcaligenes xylosoxydans xylosoxydans</name>
    <name type="common">Achromobacter xylosoxidans</name>
    <dbReference type="NCBI Taxonomy" id="85698"/>
    <lineage>
        <taxon>Bacteria</taxon>
        <taxon>Pseudomonadati</taxon>
        <taxon>Pseudomonadota</taxon>
        <taxon>Betaproteobacteria</taxon>
        <taxon>Burkholderiales</taxon>
        <taxon>Alcaligenaceae</taxon>
        <taxon>Achromobacter</taxon>
    </lineage>
</organism>
<evidence type="ECO:0000256" key="4">
    <source>
        <dbReference type="SAM" id="MobiDB-lite"/>
    </source>
</evidence>
<reference evidence="6" key="1">
    <citation type="submission" date="2022-12" db="EMBL/GenBank/DDBJ databases">
        <authorList>
            <person name="Voronina O.L."/>
            <person name="Kunda M.S."/>
            <person name="Ryzhova N."/>
            <person name="Aksenova E.I."/>
        </authorList>
    </citation>
    <scope>NUCLEOTIDE SEQUENCE</scope>
    <source>
        <strain evidence="6">SCCH136:Ach223948</strain>
    </source>
</reference>
<dbReference type="EMBL" id="JAPZVI010000035">
    <property type="protein sequence ID" value="MCZ8405167.1"/>
    <property type="molecule type" value="Genomic_DNA"/>
</dbReference>
<dbReference type="GO" id="GO:0043565">
    <property type="term" value="F:sequence-specific DNA binding"/>
    <property type="evidence" value="ECO:0007669"/>
    <property type="project" value="InterPro"/>
</dbReference>
<dbReference type="InterPro" id="IPR050204">
    <property type="entry name" value="AraC_XylS_family_regulators"/>
</dbReference>
<dbReference type="InterPro" id="IPR018060">
    <property type="entry name" value="HTH_AraC"/>
</dbReference>
<dbReference type="SMART" id="SM00342">
    <property type="entry name" value="HTH_ARAC"/>
    <property type="match status" value="1"/>
</dbReference>
<evidence type="ECO:0000256" key="2">
    <source>
        <dbReference type="ARBA" id="ARBA00023125"/>
    </source>
</evidence>
<feature type="compositionally biased region" description="Gly residues" evidence="4">
    <location>
        <begin position="304"/>
        <end position="314"/>
    </location>
</feature>
<feature type="domain" description="HTH araC/xylS-type" evidence="5">
    <location>
        <begin position="208"/>
        <end position="306"/>
    </location>
</feature>
<sequence>MDPITAALDTCRFAEIEAGQAQSSNPWAVHMPGGVWPVSMYVFTGAACSLFMTRSGQRKTLRDKSVCLILRAQEHLVQDSLLTRPNQPVDLRNPAKADRFQTIAFGESPETGVTSTFFVGMAPARGANTSLFDALPDVLLLDFDELPAWLSQATDAIRDELTWQRPGFRAVALRQAELAVLNLIRHYIASHTPTLPAWISLPDHSRVAAALREFHRDISRPWTLEMLADVAGTSRSRLIAAAQRELREGLFSYVTRIRMQEASRLLADTSASVGQIAWQVGYRSEAAFSIAFKRYSGVQPRQFRGGGAGAGTGTPGADTPSKH</sequence>
<evidence type="ECO:0000259" key="5">
    <source>
        <dbReference type="PROSITE" id="PS01124"/>
    </source>
</evidence>
<feature type="region of interest" description="Disordered" evidence="4">
    <location>
        <begin position="303"/>
        <end position="323"/>
    </location>
</feature>
<dbReference type="PANTHER" id="PTHR46796:SF7">
    <property type="entry name" value="ARAC FAMILY TRANSCRIPTIONAL REGULATOR"/>
    <property type="match status" value="1"/>
</dbReference>
<keyword evidence="2" id="KW-0238">DNA-binding</keyword>
<name>A0A9W5AF01_ALCXX</name>
<evidence type="ECO:0000313" key="6">
    <source>
        <dbReference type="EMBL" id="MCZ8405167.1"/>
    </source>
</evidence>
<dbReference type="AlphaFoldDB" id="A0A9W5AF01"/>
<dbReference type="GeneID" id="75274551"/>
<dbReference type="GO" id="GO:0003700">
    <property type="term" value="F:DNA-binding transcription factor activity"/>
    <property type="evidence" value="ECO:0007669"/>
    <property type="project" value="InterPro"/>
</dbReference>
<dbReference type="PROSITE" id="PS01124">
    <property type="entry name" value="HTH_ARAC_FAMILY_2"/>
    <property type="match status" value="1"/>
</dbReference>
<dbReference type="InterPro" id="IPR009057">
    <property type="entry name" value="Homeodomain-like_sf"/>
</dbReference>
<dbReference type="Gene3D" id="1.10.10.60">
    <property type="entry name" value="Homeodomain-like"/>
    <property type="match status" value="1"/>
</dbReference>
<dbReference type="SUPFAM" id="SSF46689">
    <property type="entry name" value="Homeodomain-like"/>
    <property type="match status" value="1"/>
</dbReference>
<gene>
    <name evidence="6" type="ORF">O9570_27185</name>
</gene>
<dbReference type="Pfam" id="PF12833">
    <property type="entry name" value="HTH_18"/>
    <property type="match status" value="1"/>
</dbReference>
<dbReference type="PRINTS" id="PR00032">
    <property type="entry name" value="HTHARAC"/>
</dbReference>
<dbReference type="RefSeq" id="WP_081004668.1">
    <property type="nucleotide sequence ID" value="NZ_CP053618.1"/>
</dbReference>
<keyword evidence="3" id="KW-0804">Transcription</keyword>
<evidence type="ECO:0000256" key="3">
    <source>
        <dbReference type="ARBA" id="ARBA00023163"/>
    </source>
</evidence>
<protein>
    <submittedName>
        <fullName evidence="6">AraC family transcriptional regulator</fullName>
    </submittedName>
</protein>
<keyword evidence="1" id="KW-0805">Transcription regulation</keyword>
<evidence type="ECO:0000256" key="1">
    <source>
        <dbReference type="ARBA" id="ARBA00023015"/>
    </source>
</evidence>
<dbReference type="InterPro" id="IPR032783">
    <property type="entry name" value="AraC_lig"/>
</dbReference>
<dbReference type="PANTHER" id="PTHR46796">
    <property type="entry name" value="HTH-TYPE TRANSCRIPTIONAL ACTIVATOR RHAS-RELATED"/>
    <property type="match status" value="1"/>
</dbReference>
<proteinExistence type="predicted"/>
<accession>A0A9W5AF01</accession>
<comment type="caution">
    <text evidence="6">The sequence shown here is derived from an EMBL/GenBank/DDBJ whole genome shotgun (WGS) entry which is preliminary data.</text>
</comment>
<dbReference type="Pfam" id="PF12852">
    <property type="entry name" value="Cupin_6"/>
    <property type="match status" value="1"/>
</dbReference>
<evidence type="ECO:0000313" key="7">
    <source>
        <dbReference type="Proteomes" id="UP001141992"/>
    </source>
</evidence>
<dbReference type="Proteomes" id="UP001141992">
    <property type="component" value="Unassembled WGS sequence"/>
</dbReference>
<dbReference type="InterPro" id="IPR020449">
    <property type="entry name" value="Tscrpt_reg_AraC-type_HTH"/>
</dbReference>